<evidence type="ECO:0000256" key="1">
    <source>
        <dbReference type="ARBA" id="ARBA00010716"/>
    </source>
</evidence>
<keyword evidence="6" id="KW-0119">Carbohydrate metabolism</keyword>
<evidence type="ECO:0000256" key="2">
    <source>
        <dbReference type="ARBA" id="ARBA00011899"/>
    </source>
</evidence>
<dbReference type="PANTHER" id="PTHR11113:SF14">
    <property type="entry name" value="N-ACETYLGLUCOSAMINE-6-PHOSPHATE DEACETYLASE"/>
    <property type="match status" value="1"/>
</dbReference>
<dbReference type="EC" id="3.5.1.25" evidence="2"/>
<dbReference type="OrthoDB" id="10264777at2759"/>
<dbReference type="AlphaFoldDB" id="K0TG18"/>
<dbReference type="InterPro" id="IPR006680">
    <property type="entry name" value="Amidohydro-rel"/>
</dbReference>
<dbReference type="OMA" id="PCRKGAH"/>
<evidence type="ECO:0000256" key="3">
    <source>
        <dbReference type="ARBA" id="ARBA00018029"/>
    </source>
</evidence>
<proteinExistence type="inferred from homology"/>
<comment type="caution">
    <text evidence="9">The sequence shown here is derived from an EMBL/GenBank/DDBJ whole genome shotgun (WGS) entry which is preliminary data.</text>
</comment>
<evidence type="ECO:0000313" key="10">
    <source>
        <dbReference type="Proteomes" id="UP000266841"/>
    </source>
</evidence>
<dbReference type="GO" id="GO:0046872">
    <property type="term" value="F:metal ion binding"/>
    <property type="evidence" value="ECO:0007669"/>
    <property type="project" value="UniProtKB-KW"/>
</dbReference>
<dbReference type="Pfam" id="PF01979">
    <property type="entry name" value="Amidohydro_1"/>
    <property type="match status" value="1"/>
</dbReference>
<keyword evidence="10" id="KW-1185">Reference proteome</keyword>
<keyword evidence="4" id="KW-0479">Metal-binding</keyword>
<evidence type="ECO:0000256" key="4">
    <source>
        <dbReference type="ARBA" id="ARBA00022723"/>
    </source>
</evidence>
<dbReference type="EMBL" id="AGNL01010017">
    <property type="protein sequence ID" value="EJK69472.1"/>
    <property type="molecule type" value="Genomic_DNA"/>
</dbReference>
<evidence type="ECO:0000256" key="7">
    <source>
        <dbReference type="ARBA" id="ARBA00047647"/>
    </source>
</evidence>
<dbReference type="FunFam" id="3.20.20.140:FF:000065">
    <property type="entry name" value="N-acetylglucosamine-6-phosphate deacetylase"/>
    <property type="match status" value="1"/>
</dbReference>
<organism evidence="9 10">
    <name type="scientific">Thalassiosira oceanica</name>
    <name type="common">Marine diatom</name>
    <dbReference type="NCBI Taxonomy" id="159749"/>
    <lineage>
        <taxon>Eukaryota</taxon>
        <taxon>Sar</taxon>
        <taxon>Stramenopiles</taxon>
        <taxon>Ochrophyta</taxon>
        <taxon>Bacillariophyta</taxon>
        <taxon>Coscinodiscophyceae</taxon>
        <taxon>Thalassiosirophycidae</taxon>
        <taxon>Thalassiosirales</taxon>
        <taxon>Thalassiosiraceae</taxon>
        <taxon>Thalassiosira</taxon>
    </lineage>
</organism>
<dbReference type="InterPro" id="IPR003764">
    <property type="entry name" value="GlcNAc_6-P_deAcase"/>
</dbReference>
<evidence type="ECO:0000256" key="6">
    <source>
        <dbReference type="ARBA" id="ARBA00023277"/>
    </source>
</evidence>
<dbReference type="InterPro" id="IPR011059">
    <property type="entry name" value="Metal-dep_hydrolase_composite"/>
</dbReference>
<feature type="domain" description="Amidohydrolase-related" evidence="8">
    <location>
        <begin position="156"/>
        <end position="477"/>
    </location>
</feature>
<gene>
    <name evidence="9" type="ORF">THAOC_09269</name>
</gene>
<evidence type="ECO:0000259" key="8">
    <source>
        <dbReference type="Pfam" id="PF01979"/>
    </source>
</evidence>
<reference evidence="9 10" key="1">
    <citation type="journal article" date="2012" name="Genome Biol.">
        <title>Genome and low-iron response of an oceanic diatom adapted to chronic iron limitation.</title>
        <authorList>
            <person name="Lommer M."/>
            <person name="Specht M."/>
            <person name="Roy A.S."/>
            <person name="Kraemer L."/>
            <person name="Andreson R."/>
            <person name="Gutowska M.A."/>
            <person name="Wolf J."/>
            <person name="Bergner S.V."/>
            <person name="Schilhabel M.B."/>
            <person name="Klostermeier U.C."/>
            <person name="Beiko R.G."/>
            <person name="Rosenstiel P."/>
            <person name="Hippler M."/>
            <person name="Laroche J."/>
        </authorList>
    </citation>
    <scope>NUCLEOTIDE SEQUENCE [LARGE SCALE GENOMIC DNA]</scope>
    <source>
        <strain evidence="9 10">CCMP1005</strain>
    </source>
</reference>
<protein>
    <recommendedName>
        <fullName evidence="3">N-acetylglucosamine-6-phosphate deacetylase</fullName>
        <ecNumber evidence="2">3.5.1.25</ecNumber>
    </recommendedName>
</protein>
<dbReference type="Gene3D" id="2.30.40.10">
    <property type="entry name" value="Urease, subunit C, domain 1"/>
    <property type="match status" value="1"/>
</dbReference>
<evidence type="ECO:0000256" key="5">
    <source>
        <dbReference type="ARBA" id="ARBA00022801"/>
    </source>
</evidence>
<dbReference type="GO" id="GO:0006046">
    <property type="term" value="P:N-acetylglucosamine catabolic process"/>
    <property type="evidence" value="ECO:0007669"/>
    <property type="project" value="TreeGrafter"/>
</dbReference>
<accession>K0TG18</accession>
<evidence type="ECO:0000313" key="9">
    <source>
        <dbReference type="EMBL" id="EJK69472.1"/>
    </source>
</evidence>
<dbReference type="Gene3D" id="3.20.20.140">
    <property type="entry name" value="Metal-dependent hydrolases"/>
    <property type="match status" value="1"/>
</dbReference>
<dbReference type="GO" id="GO:0008448">
    <property type="term" value="F:N-acetylglucosamine-6-phosphate deacetylase activity"/>
    <property type="evidence" value="ECO:0007669"/>
    <property type="project" value="UniProtKB-EC"/>
</dbReference>
<dbReference type="SUPFAM" id="SSF51338">
    <property type="entry name" value="Composite domain of metallo-dependent hydrolases"/>
    <property type="match status" value="1"/>
</dbReference>
<dbReference type="eggNOG" id="KOG3892">
    <property type="taxonomic scope" value="Eukaryota"/>
</dbReference>
<sequence length="534" mass="57412">MQSRPPLRTDVAVDIRRNPLVGGGTCADSHNMKRATDERHLPQKCPRPTIAHRVSSHSSSSSACPSSADVLSRPIFRTVSSISIGGASADETICSRDNERRRRLTRLINGRILQEDGSLVRGKVIVDPNTGLIVAVEYGSQSNEDEQDVIDCVGHIISPGFIDVQINGGFGVDFSSDGLTMADISYVSERLVETGVTSFCPTMVSSSSETYRHVLALMREARQNQATGRGKFGANVLGLHLEGPFFAKSKRGAHDKQHVISPSDGMGSVAKVYGVRSESLRDIDIVTLAPELEGAHEVIAELTRSDRDRASVVVSCGHTEATYNDGIEALRQGATLLTHLYNAMNPFHHRNPGLVGLLSSEAKLASMSLKRPYYSMIVDGIHVHESAVAMAFSSHPDGCVLVTDAMAALGLDDGQHTLGNMKVDIRGDRATLPGTETLAGAVVGLDEIVRRFRRFTCCSAGQALQCATMHPSIVLKRNAAAAKKKQIGRGLVDAPIGTIEAGARADITILDDALTVLETWVAGRCAYQRNLKQN</sequence>
<comment type="similarity">
    <text evidence="1">Belongs to the metallo-dependent hydrolases superfamily. NagA family.</text>
</comment>
<dbReference type="PANTHER" id="PTHR11113">
    <property type="entry name" value="N-ACETYLGLUCOSAMINE-6-PHOSPHATE DEACETYLASE"/>
    <property type="match status" value="1"/>
</dbReference>
<dbReference type="Proteomes" id="UP000266841">
    <property type="component" value="Unassembled WGS sequence"/>
</dbReference>
<dbReference type="NCBIfam" id="TIGR00221">
    <property type="entry name" value="nagA"/>
    <property type="match status" value="1"/>
</dbReference>
<comment type="catalytic activity">
    <reaction evidence="7">
        <text>N-acetyl-D-glucosamine 6-phosphate + H2O = D-glucosamine 6-phosphate + acetate</text>
        <dbReference type="Rhea" id="RHEA:22936"/>
        <dbReference type="ChEBI" id="CHEBI:15377"/>
        <dbReference type="ChEBI" id="CHEBI:30089"/>
        <dbReference type="ChEBI" id="CHEBI:57513"/>
        <dbReference type="ChEBI" id="CHEBI:58725"/>
        <dbReference type="EC" id="3.5.1.25"/>
    </reaction>
</comment>
<dbReference type="SUPFAM" id="SSF51556">
    <property type="entry name" value="Metallo-dependent hydrolases"/>
    <property type="match status" value="1"/>
</dbReference>
<name>K0TG18_THAOC</name>
<dbReference type="CDD" id="cd00854">
    <property type="entry name" value="NagA"/>
    <property type="match status" value="1"/>
</dbReference>
<dbReference type="InterPro" id="IPR032466">
    <property type="entry name" value="Metal_Hydrolase"/>
</dbReference>
<keyword evidence="5" id="KW-0378">Hydrolase</keyword>